<keyword evidence="6" id="KW-1185">Reference proteome</keyword>
<keyword evidence="1" id="KW-0175">Coiled coil</keyword>
<accession>A0A2S6G2Z8</accession>
<organism evidence="4 5">
    <name type="scientific">Marinobacter persicus</name>
    <dbReference type="NCBI Taxonomy" id="930118"/>
    <lineage>
        <taxon>Bacteria</taxon>
        <taxon>Pseudomonadati</taxon>
        <taxon>Pseudomonadota</taxon>
        <taxon>Gammaproteobacteria</taxon>
        <taxon>Pseudomonadales</taxon>
        <taxon>Marinobacteraceae</taxon>
        <taxon>Marinobacter</taxon>
    </lineage>
</organism>
<dbReference type="EMBL" id="PTIT01000036">
    <property type="protein sequence ID" value="PPK50054.1"/>
    <property type="molecule type" value="Genomic_DNA"/>
</dbReference>
<proteinExistence type="predicted"/>
<comment type="caution">
    <text evidence="4">The sequence shown here is derived from an EMBL/GenBank/DDBJ whole genome shotgun (WGS) entry which is preliminary data.</text>
</comment>
<name>A0A2S6G2Z8_9GAMM</name>
<evidence type="ECO:0000256" key="2">
    <source>
        <dbReference type="SAM" id="Phobius"/>
    </source>
</evidence>
<evidence type="ECO:0000313" key="3">
    <source>
        <dbReference type="EMBL" id="PPK50054.1"/>
    </source>
</evidence>
<feature type="transmembrane region" description="Helical" evidence="2">
    <location>
        <begin position="117"/>
        <end position="135"/>
    </location>
</feature>
<dbReference type="Gene3D" id="1.10.287.1490">
    <property type="match status" value="1"/>
</dbReference>
<feature type="transmembrane region" description="Helical" evidence="2">
    <location>
        <begin position="147"/>
        <end position="168"/>
    </location>
</feature>
<dbReference type="OrthoDB" id="5293851at2"/>
<keyword evidence="2" id="KW-0472">Membrane</keyword>
<dbReference type="Proteomes" id="UP000239446">
    <property type="component" value="Unassembled WGS sequence"/>
</dbReference>
<feature type="transmembrane region" description="Helical" evidence="2">
    <location>
        <begin position="15"/>
        <end position="32"/>
    </location>
</feature>
<keyword evidence="2" id="KW-0812">Transmembrane</keyword>
<evidence type="ECO:0000313" key="4">
    <source>
        <dbReference type="EMBL" id="PPK52240.1"/>
    </source>
</evidence>
<dbReference type="AlphaFoldDB" id="A0A2S6G2Z8"/>
<reference evidence="3 6" key="1">
    <citation type="submission" date="2018-02" db="EMBL/GenBank/DDBJ databases">
        <title>Deep subsurface shale carbon reservoir microbial communities from Ohio and West Virginia, USA.</title>
        <authorList>
            <person name="Wrighton K."/>
        </authorList>
    </citation>
    <scope>NUCLEOTIDE SEQUENCE [LARGE SCALE GENOMIC DNA]</scope>
    <source>
        <strain evidence="3 6">UTICA-S1B6</strain>
    </source>
</reference>
<reference evidence="4 5" key="2">
    <citation type="submission" date="2018-02" db="EMBL/GenBank/DDBJ databases">
        <title>Subsurface microbial communities from deep shales in Ohio and West Virginia, USA.</title>
        <authorList>
            <person name="Wrighton K."/>
        </authorList>
    </citation>
    <scope>NUCLEOTIDE SEQUENCE [LARGE SCALE GENOMIC DNA]</scope>
    <source>
        <strain evidence="4 5">UTICA-S1B9</strain>
    </source>
</reference>
<dbReference type="EMBL" id="PTIU01000036">
    <property type="protein sequence ID" value="PPK52240.1"/>
    <property type="molecule type" value="Genomic_DNA"/>
</dbReference>
<feature type="transmembrane region" description="Helical" evidence="2">
    <location>
        <begin position="343"/>
        <end position="366"/>
    </location>
</feature>
<feature type="coiled-coil region" evidence="1">
    <location>
        <begin position="208"/>
        <end position="256"/>
    </location>
</feature>
<keyword evidence="2" id="KW-1133">Transmembrane helix</keyword>
<protein>
    <submittedName>
        <fullName evidence="4">Uncharacterized protein</fullName>
    </submittedName>
</protein>
<evidence type="ECO:0000313" key="6">
    <source>
        <dbReference type="Proteomes" id="UP000239648"/>
    </source>
</evidence>
<evidence type="ECO:0000256" key="1">
    <source>
        <dbReference type="SAM" id="Coils"/>
    </source>
</evidence>
<dbReference type="RefSeq" id="WP_146082722.1">
    <property type="nucleotide sequence ID" value="NZ_PTIT01000036.1"/>
</dbReference>
<dbReference type="Proteomes" id="UP000239648">
    <property type="component" value="Unassembled WGS sequence"/>
</dbReference>
<evidence type="ECO:0000313" key="5">
    <source>
        <dbReference type="Proteomes" id="UP000239446"/>
    </source>
</evidence>
<gene>
    <name evidence="4" type="ORF">B0H24_103624</name>
    <name evidence="3" type="ORF">BY455_13624</name>
</gene>
<sequence>MDLDNQTFSGRKRHVAIGVIVLIILASWLSIIDHKAEEYVDESTVQALGIFGTLRVTNAAISVIKSVEVDAFVASVQFGQILDPVDDLIEDASSILKMAIGSLITQKILTEIVSTTFFKLLITAAGLLLIASLYIQQGRYSGFLLKAFALVGMARFLFVLVIFLNGLVDQAFMDDKTKTQHESLKEASNSVAAIGQQASQVDEQDPETIEIRQQMRDLEEEREALLQTISQTQEQVADAQSELESSESKLTALKDELGLRDRYFSENPEYEGQKAQVERRESALSDSLDQLDAYTEKFENVDEKLEDLNDELQGGGKGFFASAKEMMNFGQIKNKTEKLIDSMLNLMALLTLKGVIIPVIFLVLLLKGFRYIWGIDARTFAGQQWQSVKSELDYQPNTDS</sequence>